<dbReference type="PROSITE" id="PS00211">
    <property type="entry name" value="ABC_TRANSPORTER_1"/>
    <property type="match status" value="2"/>
</dbReference>
<dbReference type="Pfam" id="PF00005">
    <property type="entry name" value="ABC_tran"/>
    <property type="match status" value="2"/>
</dbReference>
<name>A0ABR7RMT9_9PROT</name>
<dbReference type="PANTHER" id="PTHR43776">
    <property type="entry name" value="TRANSPORT ATP-BINDING PROTEIN"/>
    <property type="match status" value="1"/>
</dbReference>
<organism evidence="6 7">
    <name type="scientific">Teichococcus aerophilus</name>
    <dbReference type="NCBI Taxonomy" id="1224513"/>
    <lineage>
        <taxon>Bacteria</taxon>
        <taxon>Pseudomonadati</taxon>
        <taxon>Pseudomonadota</taxon>
        <taxon>Alphaproteobacteria</taxon>
        <taxon>Acetobacterales</taxon>
        <taxon>Roseomonadaceae</taxon>
        <taxon>Roseomonas</taxon>
    </lineage>
</organism>
<sequence length="548" mass="57708">MSIETASPLLRISGLQVGFPGAAPLVRDLGFTLSKGEVLGLVGESGSGKSLTVSALIGLLPDGMAARGSAMFDGQDLLSLPPQGWRALRGRRIGMVFQDPLAALNPFMTIGAQLAEAIKAHHPLRGRDLHARAEELLGEVGLERTFLGLYPHALSGGQQQRAVIALALSGDPCLLLADEPTTALDTVVQAQILALLRRLVASRGLAAVFISHDLGVVARIADTVGIMCQGELLEAGPTAQLLSEPSHSYSRSLVAACRDLPGWEEAPIADVPALRLRNLIVSYGSGGLFRQPRQVVHGIDLDVPAGGVLSVVGASGGGKSSIARALVGLAGAKADVCEIGGVSMPLGPRGRRSDVAQRVQIVFQNPTASLNPRMTVAQVLAEALRRLGLPRGEEQRRMVAALDEVGLGGEYLRRFPHQLSGGQKQRVAIARALLTEPTLLICDEILSALDATVQAQILRLLCRLRLERGLALLFIGHDLGVVRTLGGSVAVIEAGRIVEKGRAAEVLAQPRHSFTQRLVAAEVSVSPQWSQTQVAAEYPGLQRAVVAG</sequence>
<evidence type="ECO:0000256" key="4">
    <source>
        <dbReference type="ARBA" id="ARBA00022840"/>
    </source>
</evidence>
<dbReference type="EMBL" id="JACTVA010000017">
    <property type="protein sequence ID" value="MBC9207412.1"/>
    <property type="molecule type" value="Genomic_DNA"/>
</dbReference>
<dbReference type="Gene3D" id="3.40.50.300">
    <property type="entry name" value="P-loop containing nucleotide triphosphate hydrolases"/>
    <property type="match status" value="2"/>
</dbReference>
<dbReference type="Proteomes" id="UP000626026">
    <property type="component" value="Unassembled WGS sequence"/>
</dbReference>
<gene>
    <name evidence="6" type="ORF">IBL26_11245</name>
</gene>
<protein>
    <submittedName>
        <fullName evidence="6">ABC transporter ATP-binding protein</fullName>
    </submittedName>
</protein>
<evidence type="ECO:0000313" key="6">
    <source>
        <dbReference type="EMBL" id="MBC9207412.1"/>
    </source>
</evidence>
<dbReference type="InterPro" id="IPR017871">
    <property type="entry name" value="ABC_transporter-like_CS"/>
</dbReference>
<accession>A0ABR7RMT9</accession>
<reference evidence="6 7" key="1">
    <citation type="journal article" date="2013" name="Int. J. Syst. Evol. Microbiol.">
        <title>Roseomonas aerophila sp. nov., isolated from air.</title>
        <authorList>
            <person name="Kim S.J."/>
            <person name="Weon H.Y."/>
            <person name="Ahn J.H."/>
            <person name="Hong S.B."/>
            <person name="Seok S.J."/>
            <person name="Whang K.S."/>
            <person name="Kwon S.W."/>
        </authorList>
    </citation>
    <scope>NUCLEOTIDE SEQUENCE [LARGE SCALE GENOMIC DNA]</scope>
    <source>
        <strain evidence="6 7">NBRC 108923</strain>
    </source>
</reference>
<comment type="caution">
    <text evidence="6">The sequence shown here is derived from an EMBL/GenBank/DDBJ whole genome shotgun (WGS) entry which is preliminary data.</text>
</comment>
<evidence type="ECO:0000256" key="3">
    <source>
        <dbReference type="ARBA" id="ARBA00022741"/>
    </source>
</evidence>
<dbReference type="CDD" id="cd03257">
    <property type="entry name" value="ABC_NikE_OppD_transporters"/>
    <property type="match status" value="2"/>
</dbReference>
<keyword evidence="2" id="KW-0813">Transport</keyword>
<dbReference type="RefSeq" id="WP_187784582.1">
    <property type="nucleotide sequence ID" value="NZ_JACTVA010000017.1"/>
</dbReference>
<feature type="domain" description="ABC transporter" evidence="5">
    <location>
        <begin position="10"/>
        <end position="254"/>
    </location>
</feature>
<dbReference type="PROSITE" id="PS50893">
    <property type="entry name" value="ABC_TRANSPORTER_2"/>
    <property type="match status" value="2"/>
</dbReference>
<dbReference type="GO" id="GO:0005524">
    <property type="term" value="F:ATP binding"/>
    <property type="evidence" value="ECO:0007669"/>
    <property type="project" value="UniProtKB-KW"/>
</dbReference>
<evidence type="ECO:0000313" key="7">
    <source>
        <dbReference type="Proteomes" id="UP000626026"/>
    </source>
</evidence>
<dbReference type="InterPro" id="IPR050319">
    <property type="entry name" value="ABC_transp_ATP-bind"/>
</dbReference>
<keyword evidence="3" id="KW-0547">Nucleotide-binding</keyword>
<evidence type="ECO:0000256" key="2">
    <source>
        <dbReference type="ARBA" id="ARBA00022448"/>
    </source>
</evidence>
<evidence type="ECO:0000259" key="5">
    <source>
        <dbReference type="PROSITE" id="PS50893"/>
    </source>
</evidence>
<dbReference type="SMART" id="SM00382">
    <property type="entry name" value="AAA"/>
    <property type="match status" value="2"/>
</dbReference>
<proteinExistence type="inferred from homology"/>
<feature type="domain" description="ABC transporter" evidence="5">
    <location>
        <begin position="274"/>
        <end position="519"/>
    </location>
</feature>
<dbReference type="PANTHER" id="PTHR43776:SF7">
    <property type="entry name" value="D,D-DIPEPTIDE TRANSPORT ATP-BINDING PROTEIN DDPF-RELATED"/>
    <property type="match status" value="1"/>
</dbReference>
<dbReference type="SUPFAM" id="SSF52540">
    <property type="entry name" value="P-loop containing nucleoside triphosphate hydrolases"/>
    <property type="match status" value="2"/>
</dbReference>
<keyword evidence="7" id="KW-1185">Reference proteome</keyword>
<comment type="similarity">
    <text evidence="1">Belongs to the ABC transporter superfamily.</text>
</comment>
<keyword evidence="4 6" id="KW-0067">ATP-binding</keyword>
<dbReference type="InterPro" id="IPR027417">
    <property type="entry name" value="P-loop_NTPase"/>
</dbReference>
<evidence type="ECO:0000256" key="1">
    <source>
        <dbReference type="ARBA" id="ARBA00005417"/>
    </source>
</evidence>
<dbReference type="InterPro" id="IPR003439">
    <property type="entry name" value="ABC_transporter-like_ATP-bd"/>
</dbReference>
<dbReference type="InterPro" id="IPR003593">
    <property type="entry name" value="AAA+_ATPase"/>
</dbReference>